<dbReference type="Proteomes" id="UP001489004">
    <property type="component" value="Unassembled WGS sequence"/>
</dbReference>
<evidence type="ECO:0000313" key="4">
    <source>
        <dbReference type="EMBL" id="KAK9823800.1"/>
    </source>
</evidence>
<dbReference type="EMBL" id="JALJOR010000002">
    <property type="protein sequence ID" value="KAK9823800.1"/>
    <property type="molecule type" value="Genomic_DNA"/>
</dbReference>
<dbReference type="PANTHER" id="PTHR42748">
    <property type="entry name" value="NITROGEN METABOLITE REPRESSION PROTEIN NMRA FAMILY MEMBER"/>
    <property type="match status" value="1"/>
</dbReference>
<dbReference type="Pfam" id="PF05368">
    <property type="entry name" value="NmrA"/>
    <property type="match status" value="1"/>
</dbReference>
<comment type="similarity">
    <text evidence="1">Belongs to the NmrA-type oxidoreductase family.</text>
</comment>
<comment type="caution">
    <text evidence="4">The sequence shown here is derived from an EMBL/GenBank/DDBJ whole genome shotgun (WGS) entry which is preliminary data.</text>
</comment>
<organism evidence="4 5">
    <name type="scientific">[Myrmecia] bisecta</name>
    <dbReference type="NCBI Taxonomy" id="41462"/>
    <lineage>
        <taxon>Eukaryota</taxon>
        <taxon>Viridiplantae</taxon>
        <taxon>Chlorophyta</taxon>
        <taxon>core chlorophytes</taxon>
        <taxon>Trebouxiophyceae</taxon>
        <taxon>Trebouxiales</taxon>
        <taxon>Trebouxiaceae</taxon>
        <taxon>Myrmecia</taxon>
    </lineage>
</organism>
<dbReference type="InterPro" id="IPR051164">
    <property type="entry name" value="NmrA-like_oxidored"/>
</dbReference>
<evidence type="ECO:0000313" key="5">
    <source>
        <dbReference type="Proteomes" id="UP001489004"/>
    </source>
</evidence>
<protein>
    <recommendedName>
        <fullName evidence="3">NmrA-like domain-containing protein</fullName>
    </recommendedName>
</protein>
<sequence length="310" mass="33490">MAGKQTIVVIGATGAQGGGVVDALLKTNKFIVKGVTRNIDSPSAQKLAAKGVIVVKADLGDKASLLQAFQGADGVFIVTDAGAHYPGEIRQGTTAVDAAKEANVKHIVLSTLEDPSEVVPKGTYREPLPDLIVPHFQSKAAVTEHLRRSGVPHTLLLTSFFFENFINIPDLKYLDGSFGYICNLKPDVALPAHAVGDIGASAAVIFANPSTYVGQTVPVAAERIKLPDALKTISDLTGKHFKYVHLSDKQYWNLPFPGGLAKDLSNMFRYYGEFIEHVARLRDPAKSVYKGPTFREVKLSRRWQGQGRAP</sequence>
<dbReference type="InterPro" id="IPR008030">
    <property type="entry name" value="NmrA-like"/>
</dbReference>
<dbReference type="SUPFAM" id="SSF51735">
    <property type="entry name" value="NAD(P)-binding Rossmann-fold domains"/>
    <property type="match status" value="1"/>
</dbReference>
<dbReference type="PANTHER" id="PTHR42748:SF7">
    <property type="entry name" value="NMRA LIKE REDOX SENSOR 1-RELATED"/>
    <property type="match status" value="1"/>
</dbReference>
<feature type="domain" description="NmrA-like" evidence="3">
    <location>
        <begin position="4"/>
        <end position="276"/>
    </location>
</feature>
<dbReference type="Gene3D" id="3.40.50.720">
    <property type="entry name" value="NAD(P)-binding Rossmann-like Domain"/>
    <property type="match status" value="1"/>
</dbReference>
<gene>
    <name evidence="4" type="ORF">WJX72_005585</name>
</gene>
<proteinExistence type="inferred from homology"/>
<dbReference type="InterPro" id="IPR036291">
    <property type="entry name" value="NAD(P)-bd_dom_sf"/>
</dbReference>
<keyword evidence="5" id="KW-1185">Reference proteome</keyword>
<accession>A0AAW1QQS9</accession>
<keyword evidence="2" id="KW-0521">NADP</keyword>
<reference evidence="4 5" key="1">
    <citation type="journal article" date="2024" name="Nat. Commun.">
        <title>Phylogenomics reveals the evolutionary origins of lichenization in chlorophyte algae.</title>
        <authorList>
            <person name="Puginier C."/>
            <person name="Libourel C."/>
            <person name="Otte J."/>
            <person name="Skaloud P."/>
            <person name="Haon M."/>
            <person name="Grisel S."/>
            <person name="Petersen M."/>
            <person name="Berrin J.G."/>
            <person name="Delaux P.M."/>
            <person name="Dal Grande F."/>
            <person name="Keller J."/>
        </authorList>
    </citation>
    <scope>NUCLEOTIDE SEQUENCE [LARGE SCALE GENOMIC DNA]</scope>
    <source>
        <strain evidence="4 5">SAG 2043</strain>
    </source>
</reference>
<evidence type="ECO:0000256" key="2">
    <source>
        <dbReference type="ARBA" id="ARBA00022857"/>
    </source>
</evidence>
<dbReference type="AlphaFoldDB" id="A0AAW1QQS9"/>
<evidence type="ECO:0000256" key="1">
    <source>
        <dbReference type="ARBA" id="ARBA00006328"/>
    </source>
</evidence>
<dbReference type="Gene3D" id="3.90.25.10">
    <property type="entry name" value="UDP-galactose 4-epimerase, domain 1"/>
    <property type="match status" value="1"/>
</dbReference>
<name>A0AAW1QQS9_9CHLO</name>
<dbReference type="CDD" id="cd05251">
    <property type="entry name" value="NmrA_like_SDR_a"/>
    <property type="match status" value="1"/>
</dbReference>
<evidence type="ECO:0000259" key="3">
    <source>
        <dbReference type="Pfam" id="PF05368"/>
    </source>
</evidence>